<dbReference type="EMBL" id="BNAW01000003">
    <property type="protein sequence ID" value="GHF98887.1"/>
    <property type="molecule type" value="Genomic_DNA"/>
</dbReference>
<sequence length="74" mass="8098">MIHAVMTVTPAPVISFSVLAYVNCQCPDAACARTRRYYFDGGTDPASSQVRRDLPWVEAYGNTEDAPGRVFATL</sequence>
<gene>
    <name evidence="1" type="ORF">GCM10017567_12140</name>
</gene>
<evidence type="ECO:0000313" key="2">
    <source>
        <dbReference type="Proteomes" id="UP000649955"/>
    </source>
</evidence>
<accession>A0ABQ3K0R3</accession>
<comment type="caution">
    <text evidence="1">The sequence shown here is derived from an EMBL/GenBank/DDBJ whole genome shotgun (WGS) entry which is preliminary data.</text>
</comment>
<evidence type="ECO:0008006" key="3">
    <source>
        <dbReference type="Google" id="ProtNLM"/>
    </source>
</evidence>
<dbReference type="Proteomes" id="UP000649955">
    <property type="component" value="Unassembled WGS sequence"/>
</dbReference>
<keyword evidence="2" id="KW-1185">Reference proteome</keyword>
<proteinExistence type="predicted"/>
<name>A0ABQ3K0R3_9PSEU</name>
<evidence type="ECO:0000313" key="1">
    <source>
        <dbReference type="EMBL" id="GHF98887.1"/>
    </source>
</evidence>
<reference evidence="2" key="1">
    <citation type="journal article" date="2019" name="Int. J. Syst. Evol. Microbiol.">
        <title>The Global Catalogue of Microorganisms (GCM) 10K type strain sequencing project: providing services to taxonomists for standard genome sequencing and annotation.</title>
        <authorList>
            <consortium name="The Broad Institute Genomics Platform"/>
            <consortium name="The Broad Institute Genome Sequencing Center for Infectious Disease"/>
            <person name="Wu L."/>
            <person name="Ma J."/>
        </authorList>
    </citation>
    <scope>NUCLEOTIDE SEQUENCE [LARGE SCALE GENOMIC DNA]</scope>
    <source>
        <strain evidence="2">CGMCC 4.7680</strain>
    </source>
</reference>
<protein>
    <recommendedName>
        <fullName evidence="3">Secreted protein</fullName>
    </recommendedName>
</protein>
<organism evidence="1 2">
    <name type="scientific">Amycolatopsis bullii</name>
    <dbReference type="NCBI Taxonomy" id="941987"/>
    <lineage>
        <taxon>Bacteria</taxon>
        <taxon>Bacillati</taxon>
        <taxon>Actinomycetota</taxon>
        <taxon>Actinomycetes</taxon>
        <taxon>Pseudonocardiales</taxon>
        <taxon>Pseudonocardiaceae</taxon>
        <taxon>Amycolatopsis</taxon>
    </lineage>
</organism>